<evidence type="ECO:0000313" key="3">
    <source>
        <dbReference type="EMBL" id="MFC5527823.1"/>
    </source>
</evidence>
<evidence type="ECO:0000259" key="2">
    <source>
        <dbReference type="Pfam" id="PF13649"/>
    </source>
</evidence>
<keyword evidence="4" id="KW-1185">Reference proteome</keyword>
<dbReference type="PANTHER" id="PTHR42912">
    <property type="entry name" value="METHYLTRANSFERASE"/>
    <property type="match status" value="1"/>
</dbReference>
<dbReference type="Gene3D" id="3.40.50.150">
    <property type="entry name" value="Vaccinia Virus protein VP39"/>
    <property type="match status" value="1"/>
</dbReference>
<dbReference type="InterPro" id="IPR029063">
    <property type="entry name" value="SAM-dependent_MTases_sf"/>
</dbReference>
<dbReference type="EC" id="2.1.-.-" evidence="3"/>
<keyword evidence="3" id="KW-0489">Methyltransferase</keyword>
<dbReference type="InterPro" id="IPR050508">
    <property type="entry name" value="Methyltransf_Superfamily"/>
</dbReference>
<dbReference type="RefSeq" id="WP_377322795.1">
    <property type="nucleotide sequence ID" value="NZ_JBHSNF010000006.1"/>
</dbReference>
<evidence type="ECO:0000256" key="1">
    <source>
        <dbReference type="SAM" id="MobiDB-lite"/>
    </source>
</evidence>
<feature type="domain" description="Methyltransferase" evidence="2">
    <location>
        <begin position="46"/>
        <end position="145"/>
    </location>
</feature>
<sequence length="242" mass="26238">MRTLTTEEARSYYDRFGAKQDSQAFYEDRALEALTEHAAFAEARSVFEFGCGTGRFALGLLQHRLPDTASYFGTDVSSTMVRLATRRLAPFAPRATVALVDGSPVLALKDASVDRFVSTYVFDLLPAPAQRQLVAEALRVLQPGGLLCLCGITPGVTASSRFVMGVWRWLFTRNPDWVGGCRPTSAEDYLPAEAWRIHYRTVVTAWGVASEVVIATPMSPSSSPDGGNGGAGFSQSRRASST</sequence>
<name>A0ABW0QST8_9GAMM</name>
<evidence type="ECO:0000313" key="4">
    <source>
        <dbReference type="Proteomes" id="UP001596114"/>
    </source>
</evidence>
<dbReference type="EMBL" id="JBHSNF010000006">
    <property type="protein sequence ID" value="MFC5527823.1"/>
    <property type="molecule type" value="Genomic_DNA"/>
</dbReference>
<dbReference type="InterPro" id="IPR041698">
    <property type="entry name" value="Methyltransf_25"/>
</dbReference>
<comment type="caution">
    <text evidence="3">The sequence shown here is derived from an EMBL/GenBank/DDBJ whole genome shotgun (WGS) entry which is preliminary data.</text>
</comment>
<organism evidence="3 4">
    <name type="scientific">Rhodanobacter ginsengisoli</name>
    <dbReference type="NCBI Taxonomy" id="418646"/>
    <lineage>
        <taxon>Bacteria</taxon>
        <taxon>Pseudomonadati</taxon>
        <taxon>Pseudomonadota</taxon>
        <taxon>Gammaproteobacteria</taxon>
        <taxon>Lysobacterales</taxon>
        <taxon>Rhodanobacteraceae</taxon>
        <taxon>Rhodanobacter</taxon>
    </lineage>
</organism>
<protein>
    <submittedName>
        <fullName evidence="3">Class I SAM-dependent methyltransferase</fullName>
        <ecNumber evidence="3">2.1.-.-</ecNumber>
    </submittedName>
</protein>
<dbReference type="GO" id="GO:0032259">
    <property type="term" value="P:methylation"/>
    <property type="evidence" value="ECO:0007669"/>
    <property type="project" value="UniProtKB-KW"/>
</dbReference>
<accession>A0ABW0QST8</accession>
<feature type="region of interest" description="Disordered" evidence="1">
    <location>
        <begin position="218"/>
        <end position="242"/>
    </location>
</feature>
<dbReference type="Proteomes" id="UP001596114">
    <property type="component" value="Unassembled WGS sequence"/>
</dbReference>
<dbReference type="SUPFAM" id="SSF53335">
    <property type="entry name" value="S-adenosyl-L-methionine-dependent methyltransferases"/>
    <property type="match status" value="1"/>
</dbReference>
<dbReference type="Pfam" id="PF13649">
    <property type="entry name" value="Methyltransf_25"/>
    <property type="match status" value="1"/>
</dbReference>
<proteinExistence type="predicted"/>
<dbReference type="CDD" id="cd02440">
    <property type="entry name" value="AdoMet_MTases"/>
    <property type="match status" value="1"/>
</dbReference>
<gene>
    <name evidence="3" type="ORF">ACFPPA_18910</name>
</gene>
<keyword evidence="3" id="KW-0808">Transferase</keyword>
<dbReference type="GO" id="GO:0008168">
    <property type="term" value="F:methyltransferase activity"/>
    <property type="evidence" value="ECO:0007669"/>
    <property type="project" value="UniProtKB-KW"/>
</dbReference>
<reference evidence="4" key="1">
    <citation type="journal article" date="2019" name="Int. J. Syst. Evol. Microbiol.">
        <title>The Global Catalogue of Microorganisms (GCM) 10K type strain sequencing project: providing services to taxonomists for standard genome sequencing and annotation.</title>
        <authorList>
            <consortium name="The Broad Institute Genomics Platform"/>
            <consortium name="The Broad Institute Genome Sequencing Center for Infectious Disease"/>
            <person name="Wu L."/>
            <person name="Ma J."/>
        </authorList>
    </citation>
    <scope>NUCLEOTIDE SEQUENCE [LARGE SCALE GENOMIC DNA]</scope>
    <source>
        <strain evidence="4">CGMCC 1.16619</strain>
    </source>
</reference>